<dbReference type="InterPro" id="IPR043461">
    <property type="entry name" value="LpxH-like"/>
</dbReference>
<feature type="domain" description="Calcineurin-like phosphoesterase" evidence="7">
    <location>
        <begin position="34"/>
        <end position="180"/>
    </location>
</feature>
<dbReference type="GO" id="GO:0016020">
    <property type="term" value="C:membrane"/>
    <property type="evidence" value="ECO:0007669"/>
    <property type="project" value="GOC"/>
</dbReference>
<keyword evidence="5" id="KW-0464">Manganese</keyword>
<name>A0A941HWN9_9CAUL</name>
<reference evidence="8" key="1">
    <citation type="submission" date="2021-04" db="EMBL/GenBank/DDBJ databases">
        <title>Draft genome assembly of strain Phenylobacterium sp. 20VBR1 using MiniION and Illumina platforms.</title>
        <authorList>
            <person name="Thomas F.A."/>
            <person name="Krishnan K.P."/>
            <person name="Sinha R.K."/>
        </authorList>
    </citation>
    <scope>NUCLEOTIDE SEQUENCE</scope>
    <source>
        <strain evidence="8">20VBR1</strain>
    </source>
</reference>
<keyword evidence="9" id="KW-1185">Reference proteome</keyword>
<sequence length="524" mass="56432">MARINRRAVVAGVGASALAGPAAALPPIAPGRNKVVFISDVHIGDNSPTVWYQKDFHEPFLTALLDHVIGQAEQVRELIILGDFIDFWTYPPRRRPPALREIAAANPAIFGPKGKLAQTLSALKGRVTWIPGNHDMGITQRDVDFLVSREGWRIQVRDEEAYFPLAPDRRLACSHGHRWTMFNAPDLSTPLAPLPLGHFVTRSVAYMLDRDLPPGRSVANLPDQGAPNGIELSKLAGSINGSLIESAVNYAVKVTGISEAEPILLPDGRTTNLGEVKLNYRGLWARWATAVGGDLSAAKAAAADVNGRYLAWFAQRLALQNGAELVVFGHTHEPKSGLKDGFINYVNTGFDCPSRADIGTKHPTFIEVDTTTLTPRLRQVTAASDGTYAIEDASAPADTLVYAPNFDFSTYVTVDNTQGAGDLVRRTSAEVHGRYVVGPPVVIPKGHVTRFWIQDNAGTRGSEGVVTYDRAGAPPVDLRFGCPTGTVANFASGAAFQARVGGKDWAAPNTAPKLGHPLFVRFSV</sequence>
<accession>A0A941HWN9</accession>
<organism evidence="8 9">
    <name type="scientific">Phenylobacterium glaciei</name>
    <dbReference type="NCBI Taxonomy" id="2803784"/>
    <lineage>
        <taxon>Bacteria</taxon>
        <taxon>Pseudomonadati</taxon>
        <taxon>Pseudomonadota</taxon>
        <taxon>Alphaproteobacteria</taxon>
        <taxon>Caulobacterales</taxon>
        <taxon>Caulobacteraceae</taxon>
        <taxon>Phenylobacterium</taxon>
    </lineage>
</organism>
<protein>
    <submittedName>
        <fullName evidence="8">Metallophosphoesterase</fullName>
    </submittedName>
</protein>
<proteinExistence type="predicted"/>
<evidence type="ECO:0000256" key="2">
    <source>
        <dbReference type="ARBA" id="ARBA00022519"/>
    </source>
</evidence>
<keyword evidence="4" id="KW-0472">Membrane</keyword>
<gene>
    <name evidence="8" type="ORF">JKL49_11575</name>
</gene>
<evidence type="ECO:0000256" key="4">
    <source>
        <dbReference type="ARBA" id="ARBA00023136"/>
    </source>
</evidence>
<evidence type="ECO:0000256" key="1">
    <source>
        <dbReference type="ARBA" id="ARBA00022475"/>
    </source>
</evidence>
<keyword evidence="3" id="KW-0479">Metal-binding</keyword>
<keyword evidence="1" id="KW-1003">Cell membrane</keyword>
<dbReference type="Gene3D" id="2.60.270.50">
    <property type="match status" value="1"/>
</dbReference>
<dbReference type="InterPro" id="IPR029052">
    <property type="entry name" value="Metallo-depent_PP-like"/>
</dbReference>
<dbReference type="Pfam" id="PF00149">
    <property type="entry name" value="Metallophos"/>
    <property type="match status" value="1"/>
</dbReference>
<evidence type="ECO:0000256" key="3">
    <source>
        <dbReference type="ARBA" id="ARBA00022723"/>
    </source>
</evidence>
<dbReference type="AlphaFoldDB" id="A0A941HWN9"/>
<dbReference type="Gene3D" id="3.60.21.10">
    <property type="match status" value="1"/>
</dbReference>
<keyword evidence="6" id="KW-0732">Signal</keyword>
<evidence type="ECO:0000256" key="5">
    <source>
        <dbReference type="ARBA" id="ARBA00023211"/>
    </source>
</evidence>
<dbReference type="GO" id="GO:0008758">
    <property type="term" value="F:UDP-2,3-diacylglucosamine hydrolase activity"/>
    <property type="evidence" value="ECO:0007669"/>
    <property type="project" value="TreeGrafter"/>
</dbReference>
<comment type="caution">
    <text evidence="8">The sequence shown here is derived from an EMBL/GenBank/DDBJ whole genome shotgun (WGS) entry which is preliminary data.</text>
</comment>
<dbReference type="InterPro" id="IPR004843">
    <property type="entry name" value="Calcineurin-like_PHP"/>
</dbReference>
<dbReference type="RefSeq" id="WP_215340742.1">
    <property type="nucleotide sequence ID" value="NZ_JAGSGD010000001.1"/>
</dbReference>
<evidence type="ECO:0000259" key="7">
    <source>
        <dbReference type="Pfam" id="PF00149"/>
    </source>
</evidence>
<feature type="chain" id="PRO_5037348802" evidence="6">
    <location>
        <begin position="25"/>
        <end position="524"/>
    </location>
</feature>
<dbReference type="EMBL" id="JAGSGD010000001">
    <property type="protein sequence ID" value="MBR7620028.1"/>
    <property type="molecule type" value="Genomic_DNA"/>
</dbReference>
<dbReference type="GO" id="GO:0009245">
    <property type="term" value="P:lipid A biosynthetic process"/>
    <property type="evidence" value="ECO:0007669"/>
    <property type="project" value="TreeGrafter"/>
</dbReference>
<dbReference type="GO" id="GO:0046872">
    <property type="term" value="F:metal ion binding"/>
    <property type="evidence" value="ECO:0007669"/>
    <property type="project" value="UniProtKB-KW"/>
</dbReference>
<keyword evidence="2" id="KW-0997">Cell inner membrane</keyword>
<evidence type="ECO:0000313" key="8">
    <source>
        <dbReference type="EMBL" id="MBR7620028.1"/>
    </source>
</evidence>
<feature type="signal peptide" evidence="6">
    <location>
        <begin position="1"/>
        <end position="24"/>
    </location>
</feature>
<dbReference type="PANTHER" id="PTHR34990">
    <property type="entry name" value="UDP-2,3-DIACYLGLUCOSAMINE HYDROLASE-RELATED"/>
    <property type="match status" value="1"/>
</dbReference>
<evidence type="ECO:0000313" key="9">
    <source>
        <dbReference type="Proteomes" id="UP000622580"/>
    </source>
</evidence>
<dbReference type="PROSITE" id="PS51318">
    <property type="entry name" value="TAT"/>
    <property type="match status" value="1"/>
</dbReference>
<dbReference type="InterPro" id="IPR006311">
    <property type="entry name" value="TAT_signal"/>
</dbReference>
<dbReference type="SUPFAM" id="SSF56300">
    <property type="entry name" value="Metallo-dependent phosphatases"/>
    <property type="match status" value="1"/>
</dbReference>
<dbReference type="Proteomes" id="UP000622580">
    <property type="component" value="Unassembled WGS sequence"/>
</dbReference>
<evidence type="ECO:0000256" key="6">
    <source>
        <dbReference type="SAM" id="SignalP"/>
    </source>
</evidence>